<evidence type="ECO:0000313" key="1">
    <source>
        <dbReference type="EMBL" id="UWP79188.1"/>
    </source>
</evidence>
<dbReference type="Gene3D" id="3.40.50.1000">
    <property type="entry name" value="HAD superfamily/HAD-like"/>
    <property type="match status" value="1"/>
</dbReference>
<dbReference type="Proteomes" id="UP001059617">
    <property type="component" value="Chromosome"/>
</dbReference>
<dbReference type="SFLD" id="SFLDG01129">
    <property type="entry name" value="C1.5:_HAD__Beta-PGM__Phosphata"/>
    <property type="match status" value="1"/>
</dbReference>
<dbReference type="InterPro" id="IPR036412">
    <property type="entry name" value="HAD-like_sf"/>
</dbReference>
<dbReference type="PRINTS" id="PR00413">
    <property type="entry name" value="HADHALOGNASE"/>
</dbReference>
<reference evidence="1" key="1">
    <citation type="submission" date="2021-04" db="EMBL/GenBank/DDBJ databases">
        <authorList>
            <person name="Hartkoorn R.C."/>
            <person name="Beaudoing E."/>
            <person name="Hot D."/>
        </authorList>
    </citation>
    <scope>NUCLEOTIDE SEQUENCE</scope>
    <source>
        <strain evidence="1">NRRL B-16292</strain>
    </source>
</reference>
<keyword evidence="2" id="KW-1185">Reference proteome</keyword>
<dbReference type="PANTHER" id="PTHR46649:SF4">
    <property type="entry name" value="HALOACID DEHALOGENASE-LIKE HYDROLASE (HAD) SUPERFAMILY PROTEIN"/>
    <property type="match status" value="1"/>
</dbReference>
<dbReference type="SFLD" id="SFLDS00003">
    <property type="entry name" value="Haloacid_Dehalogenase"/>
    <property type="match status" value="1"/>
</dbReference>
<dbReference type="EMBL" id="CP073720">
    <property type="protein sequence ID" value="UWP79188.1"/>
    <property type="molecule type" value="Genomic_DNA"/>
</dbReference>
<dbReference type="GO" id="GO:0016787">
    <property type="term" value="F:hydrolase activity"/>
    <property type="evidence" value="ECO:0007669"/>
    <property type="project" value="UniProtKB-KW"/>
</dbReference>
<keyword evidence="1" id="KW-0378">Hydrolase</keyword>
<dbReference type="RefSeq" id="WP_259856753.1">
    <property type="nucleotide sequence ID" value="NZ_CP073720.1"/>
</dbReference>
<dbReference type="InterPro" id="IPR006439">
    <property type="entry name" value="HAD-SF_hydro_IA"/>
</dbReference>
<reference evidence="1" key="2">
    <citation type="submission" date="2022-09" db="EMBL/GenBank/DDBJ databases">
        <title>Biosynthetic gene clusters of Dactylosporangioum fulvum.</title>
        <authorList>
            <person name="Caradec T."/>
        </authorList>
    </citation>
    <scope>NUCLEOTIDE SEQUENCE</scope>
    <source>
        <strain evidence="1">NRRL B-16292</strain>
    </source>
</reference>
<name>A0ABY5VN84_9ACTN</name>
<dbReference type="InterPro" id="IPR023214">
    <property type="entry name" value="HAD_sf"/>
</dbReference>
<dbReference type="PANTHER" id="PTHR46649">
    <property type="match status" value="1"/>
</dbReference>
<organism evidence="1 2">
    <name type="scientific">Dactylosporangium fulvum</name>
    <dbReference type="NCBI Taxonomy" id="53359"/>
    <lineage>
        <taxon>Bacteria</taxon>
        <taxon>Bacillati</taxon>
        <taxon>Actinomycetota</taxon>
        <taxon>Actinomycetes</taxon>
        <taxon>Micromonosporales</taxon>
        <taxon>Micromonosporaceae</taxon>
        <taxon>Dactylosporangium</taxon>
    </lineage>
</organism>
<dbReference type="SUPFAM" id="SSF56784">
    <property type="entry name" value="HAD-like"/>
    <property type="match status" value="1"/>
</dbReference>
<proteinExistence type="predicted"/>
<sequence>MVTGAAVPAGSPPPIHTLFDTPTAYQVAAADSAAAPPPVRAVLFDFANTLFRMVDAAQWLRLVAADTGRAGALDDPAAADAALAGLVRAYQLPEVVAAQQGRDLSAERHRAAMIAWFGAVDFLRGHESAAHARMLDADSWIPYGDTEPVLRALRERGIRVGVVSDIAWDIRAHVEHRGLGGLVDAYALSFEVGREKPDPELFRKACADLGADPRATLMVGDNPARDGGASAAGLRCFILPAEHRTGERGLRQVLDLVGPPGPHLS</sequence>
<protein>
    <submittedName>
        <fullName evidence="1">HAD family hydrolase</fullName>
    </submittedName>
</protein>
<accession>A0ABY5VN84</accession>
<dbReference type="Pfam" id="PF00702">
    <property type="entry name" value="Hydrolase"/>
    <property type="match status" value="1"/>
</dbReference>
<dbReference type="NCBIfam" id="TIGR01549">
    <property type="entry name" value="HAD-SF-IA-v1"/>
    <property type="match status" value="1"/>
</dbReference>
<dbReference type="NCBIfam" id="TIGR01509">
    <property type="entry name" value="HAD-SF-IA-v3"/>
    <property type="match status" value="1"/>
</dbReference>
<evidence type="ECO:0000313" key="2">
    <source>
        <dbReference type="Proteomes" id="UP001059617"/>
    </source>
</evidence>
<gene>
    <name evidence="1" type="ORF">Dfulv_28930</name>
</gene>